<evidence type="ECO:0000256" key="9">
    <source>
        <dbReference type="ARBA" id="ARBA00022946"/>
    </source>
</evidence>
<evidence type="ECO:0000256" key="6">
    <source>
        <dbReference type="ARBA" id="ARBA00022692"/>
    </source>
</evidence>
<accession>A0A8T0DLB5</accession>
<keyword evidence="11 14" id="KW-0406">Ion transport</keyword>
<dbReference type="InterPro" id="IPR018782">
    <property type="entry name" value="MCU_reg"/>
</dbReference>
<dbReference type="Pfam" id="PF10161">
    <property type="entry name" value="DDDD"/>
    <property type="match status" value="1"/>
</dbReference>
<evidence type="ECO:0000256" key="12">
    <source>
        <dbReference type="ARBA" id="ARBA00023128"/>
    </source>
</evidence>
<proteinExistence type="inferred from homology"/>
<comment type="function">
    <text evidence="14">Essential regulatory subunit of the mitochondrial calcium uniporter complex (uniplex), a complex that mediates calcium uptake into mitochondria.</text>
</comment>
<keyword evidence="16" id="KW-1185">Reference proteome</keyword>
<evidence type="ECO:0000256" key="2">
    <source>
        <dbReference type="ARBA" id="ARBA00008958"/>
    </source>
</evidence>
<dbReference type="GO" id="GO:0051560">
    <property type="term" value="P:mitochondrial calcium ion homeostasis"/>
    <property type="evidence" value="ECO:0007669"/>
    <property type="project" value="UniProtKB-UniRule"/>
</dbReference>
<organism evidence="15 16">
    <name type="scientific">Paragonimus westermani</name>
    <dbReference type="NCBI Taxonomy" id="34504"/>
    <lineage>
        <taxon>Eukaryota</taxon>
        <taxon>Metazoa</taxon>
        <taxon>Spiralia</taxon>
        <taxon>Lophotrochozoa</taxon>
        <taxon>Platyhelminthes</taxon>
        <taxon>Trematoda</taxon>
        <taxon>Digenea</taxon>
        <taxon>Plagiorchiida</taxon>
        <taxon>Troglotremata</taxon>
        <taxon>Troglotrematidae</taxon>
        <taxon>Paragonimus</taxon>
    </lineage>
</organism>
<keyword evidence="7 14" id="KW-0999">Mitochondrion inner membrane</keyword>
<gene>
    <name evidence="15" type="ORF">P879_06564</name>
</gene>
<evidence type="ECO:0000256" key="5">
    <source>
        <dbReference type="ARBA" id="ARBA00022568"/>
    </source>
</evidence>
<name>A0A8T0DLB5_9TREM</name>
<reference evidence="15 16" key="1">
    <citation type="submission" date="2019-07" db="EMBL/GenBank/DDBJ databases">
        <title>Annotation for the trematode Paragonimus westermani.</title>
        <authorList>
            <person name="Choi Y.-J."/>
        </authorList>
    </citation>
    <scope>NUCLEOTIDE SEQUENCE [LARGE SCALE GENOMIC DNA]</scope>
    <source>
        <strain evidence="15">180907_Pwestermani</strain>
    </source>
</reference>
<dbReference type="Proteomes" id="UP000699462">
    <property type="component" value="Unassembled WGS sequence"/>
</dbReference>
<dbReference type="AlphaFoldDB" id="A0A8T0DLB5"/>
<keyword evidence="5 14" id="KW-0109">Calcium transport</keyword>
<evidence type="ECO:0000256" key="1">
    <source>
        <dbReference type="ARBA" id="ARBA00004434"/>
    </source>
</evidence>
<evidence type="ECO:0000313" key="16">
    <source>
        <dbReference type="Proteomes" id="UP000699462"/>
    </source>
</evidence>
<keyword evidence="8 14" id="KW-0106">Calcium</keyword>
<keyword evidence="9 14" id="KW-0809">Transit peptide</keyword>
<evidence type="ECO:0000313" key="15">
    <source>
        <dbReference type="EMBL" id="KAF8568705.1"/>
    </source>
</evidence>
<evidence type="ECO:0000256" key="4">
    <source>
        <dbReference type="ARBA" id="ARBA00022448"/>
    </source>
</evidence>
<dbReference type="PANTHER" id="PTHR33904">
    <property type="entry name" value="ESSENTIAL MCU REGULATOR, MITOCHONDRIAL"/>
    <property type="match status" value="1"/>
</dbReference>
<evidence type="ECO:0000256" key="11">
    <source>
        <dbReference type="ARBA" id="ARBA00023065"/>
    </source>
</evidence>
<keyword evidence="10" id="KW-1133">Transmembrane helix</keyword>
<keyword evidence="13" id="KW-0472">Membrane</keyword>
<evidence type="ECO:0000256" key="13">
    <source>
        <dbReference type="ARBA" id="ARBA00023136"/>
    </source>
</evidence>
<comment type="caution">
    <text evidence="15">The sequence shown here is derived from an EMBL/GenBank/DDBJ whole genome shotgun (WGS) entry which is preliminary data.</text>
</comment>
<keyword evidence="4 14" id="KW-0813">Transport</keyword>
<evidence type="ECO:0000256" key="8">
    <source>
        <dbReference type="ARBA" id="ARBA00022837"/>
    </source>
</evidence>
<evidence type="ECO:0000256" key="3">
    <source>
        <dbReference type="ARBA" id="ARBA00022180"/>
    </source>
</evidence>
<protein>
    <recommendedName>
        <fullName evidence="3 14">Essential MCU regulator, mitochondrial</fullName>
    </recommendedName>
    <alternativeName>
        <fullName evidence="14">Single-pass membrane protein with aspartate-rich tail 1, mitochondrial</fullName>
    </alternativeName>
</protein>
<evidence type="ECO:0000256" key="14">
    <source>
        <dbReference type="RuleBase" id="RU369077"/>
    </source>
</evidence>
<evidence type="ECO:0000256" key="10">
    <source>
        <dbReference type="ARBA" id="ARBA00022989"/>
    </source>
</evidence>
<keyword evidence="12 14" id="KW-0496">Mitochondrion</keyword>
<keyword evidence="6" id="KW-0812">Transmembrane</keyword>
<dbReference type="GO" id="GO:0036444">
    <property type="term" value="P:calcium import into the mitochondrion"/>
    <property type="evidence" value="ECO:0007669"/>
    <property type="project" value="UniProtKB-UniRule"/>
</dbReference>
<dbReference type="EMBL" id="JTDF01002530">
    <property type="protein sequence ID" value="KAF8568705.1"/>
    <property type="molecule type" value="Genomic_DNA"/>
</dbReference>
<sequence length="247" mass="27054">MGRASEFQLRCGAHRFMLVTVTNARLAPTILGVEVHIPNHVALLSALSHSVTLVHTSFLEDFSLPNVGCDLSLAAGLCPHPASIVHPAQKPSLTQQRLGLQLLIVAIDDKWVRWKGRGGDANLGERGVEKFYGYGTKTEKHDVVAEAHSGLDLQTYLAMLNRGACRFWNMYRTPLHHRIKQRSIQCYSGEEGSTMSTGALHGRPHITPFGAVKVLAIVSATIFCGAMISKKGAEFLEENDIFVPDDD</sequence>
<comment type="subcellular location">
    <subcellularLocation>
        <location evidence="1 14">Mitochondrion inner membrane</location>
        <topology evidence="1 14">Single-pass membrane protein</topology>
    </subcellularLocation>
</comment>
<dbReference type="GO" id="GO:1990246">
    <property type="term" value="C:uniplex complex"/>
    <property type="evidence" value="ECO:0007669"/>
    <property type="project" value="UniProtKB-UniRule"/>
</dbReference>
<comment type="similarity">
    <text evidence="2 14">Belongs to the SMDT1/EMRE family.</text>
</comment>
<dbReference type="OrthoDB" id="10039145at2759"/>
<dbReference type="PANTHER" id="PTHR33904:SF1">
    <property type="entry name" value="ESSENTIAL MCU REGULATOR, MITOCHONDRIAL"/>
    <property type="match status" value="1"/>
</dbReference>
<comment type="subunit">
    <text evidence="14">Component of the uniplex complex. Interacts (via the transmembrane region) with MCU (via the first transmembrane region); the interaction is direct.</text>
</comment>
<evidence type="ECO:0000256" key="7">
    <source>
        <dbReference type="ARBA" id="ARBA00022792"/>
    </source>
</evidence>